<dbReference type="GO" id="GO:0003700">
    <property type="term" value="F:DNA-binding transcription factor activity"/>
    <property type="evidence" value="ECO:0007669"/>
    <property type="project" value="TreeGrafter"/>
</dbReference>
<evidence type="ECO:0000313" key="10">
    <source>
        <dbReference type="EMBL" id="TWH21169.1"/>
    </source>
</evidence>
<dbReference type="Gene3D" id="3.30.450.40">
    <property type="match status" value="1"/>
</dbReference>
<evidence type="ECO:0000259" key="9">
    <source>
        <dbReference type="PROSITE" id="PS51078"/>
    </source>
</evidence>
<keyword evidence="3" id="KW-0238">DNA-binding</keyword>
<evidence type="ECO:0000256" key="7">
    <source>
        <dbReference type="SAM" id="MobiDB-lite"/>
    </source>
</evidence>
<evidence type="ECO:0000256" key="5">
    <source>
        <dbReference type="ARBA" id="ARBA00058938"/>
    </source>
</evidence>
<dbReference type="PANTHER" id="PTHR30136">
    <property type="entry name" value="HELIX-TURN-HELIX TRANSCRIPTIONAL REGULATOR, ICLR FAMILY"/>
    <property type="match status" value="1"/>
</dbReference>
<dbReference type="SUPFAM" id="SSF55781">
    <property type="entry name" value="GAF domain-like"/>
    <property type="match status" value="1"/>
</dbReference>
<proteinExistence type="predicted"/>
<dbReference type="SMART" id="SM00346">
    <property type="entry name" value="HTH_ICLR"/>
    <property type="match status" value="1"/>
</dbReference>
<dbReference type="InterPro" id="IPR029016">
    <property type="entry name" value="GAF-like_dom_sf"/>
</dbReference>
<dbReference type="GO" id="GO:0045892">
    <property type="term" value="P:negative regulation of DNA-templated transcription"/>
    <property type="evidence" value="ECO:0007669"/>
    <property type="project" value="TreeGrafter"/>
</dbReference>
<comment type="function">
    <text evidence="5">May be an activator protein for the gylABX operon.</text>
</comment>
<dbReference type="Gene3D" id="1.10.10.10">
    <property type="entry name" value="Winged helix-like DNA-binding domain superfamily/Winged helix DNA-binding domain"/>
    <property type="match status" value="1"/>
</dbReference>
<dbReference type="InterPro" id="IPR005471">
    <property type="entry name" value="Tscrpt_reg_IclR_N"/>
</dbReference>
<evidence type="ECO:0000259" key="8">
    <source>
        <dbReference type="PROSITE" id="PS51077"/>
    </source>
</evidence>
<feature type="domain" description="HTH iclR-type" evidence="8">
    <location>
        <begin position="32"/>
        <end position="93"/>
    </location>
</feature>
<comment type="caution">
    <text evidence="10">The sequence shown here is derived from an EMBL/GenBank/DDBJ whole genome shotgun (WGS) entry which is preliminary data.</text>
</comment>
<dbReference type="PANTHER" id="PTHR30136:SF24">
    <property type="entry name" value="HTH-TYPE TRANSCRIPTIONAL REPRESSOR ALLR"/>
    <property type="match status" value="1"/>
</dbReference>
<feature type="region of interest" description="Disordered" evidence="7">
    <location>
        <begin position="1"/>
        <end position="32"/>
    </location>
</feature>
<dbReference type="InterPro" id="IPR014757">
    <property type="entry name" value="Tscrpt_reg_IclR_C"/>
</dbReference>
<dbReference type="RefSeq" id="WP_084705817.1">
    <property type="nucleotide sequence ID" value="NZ_JOIJ01000007.1"/>
</dbReference>
<reference evidence="10 11" key="1">
    <citation type="submission" date="2019-07" db="EMBL/GenBank/DDBJ databases">
        <title>R&amp;d 2014.</title>
        <authorList>
            <person name="Klenk H.-P."/>
        </authorList>
    </citation>
    <scope>NUCLEOTIDE SEQUENCE [LARGE SCALE GENOMIC DNA]</scope>
    <source>
        <strain evidence="10 11">DSM 43194</strain>
    </source>
</reference>
<feature type="domain" description="IclR-ED" evidence="9">
    <location>
        <begin position="94"/>
        <end position="276"/>
    </location>
</feature>
<protein>
    <recommendedName>
        <fullName evidence="6">Glycerol operon regulatory protein</fullName>
    </recommendedName>
</protein>
<evidence type="ECO:0000256" key="3">
    <source>
        <dbReference type="ARBA" id="ARBA00023125"/>
    </source>
</evidence>
<keyword evidence="4" id="KW-0804">Transcription</keyword>
<dbReference type="PROSITE" id="PS51078">
    <property type="entry name" value="ICLR_ED"/>
    <property type="match status" value="1"/>
</dbReference>
<dbReference type="OrthoDB" id="6811967at2"/>
<accession>A0A660CHX6</accession>
<dbReference type="FunFam" id="1.10.10.10:FF:000056">
    <property type="entry name" value="IclR family transcriptional regulator"/>
    <property type="match status" value="1"/>
</dbReference>
<dbReference type="SUPFAM" id="SSF46785">
    <property type="entry name" value="Winged helix' DNA-binding domain"/>
    <property type="match status" value="1"/>
</dbReference>
<evidence type="ECO:0000256" key="6">
    <source>
        <dbReference type="ARBA" id="ARBA00070406"/>
    </source>
</evidence>
<keyword evidence="1" id="KW-0319">Glycerol metabolism</keyword>
<evidence type="ECO:0000256" key="1">
    <source>
        <dbReference type="ARBA" id="ARBA00022798"/>
    </source>
</evidence>
<dbReference type="Pfam" id="PF01614">
    <property type="entry name" value="IclR_C"/>
    <property type="match status" value="1"/>
</dbReference>
<keyword evidence="11" id="KW-1185">Reference proteome</keyword>
<gene>
    <name evidence="10" type="ORF">JD82_03023</name>
</gene>
<name>A0A660CHX6_9PSEU</name>
<sequence length="281" mass="30279">MPARDNDRQDTDRQDNDRRDEDPKAEDPKNMVNSVVRAGQLLDAFDSGKPVLGLTELCAATGLNKTTTHRLLSTLVRMGWLTRTSGGDYKVGMKLFSLGSVALADFSLRDEARPSLLSLAEQFGDTAYLMIPGDSGAVVIDRYEGESPLSVKHIGIGTVLPYHAAAGPMTMLAHLPDVRERWLAEPLKEFTRHTVRDRATLESQLDEIREEGYTVSDEDYLNGVGAVAAPVFGRTGTLEATVSLGGPAGHFRGSRLVSIISAVREAAATVSARLGSPDEAA</sequence>
<organism evidence="10 11">
    <name type="scientific">Prauserella rugosa</name>
    <dbReference type="NCBI Taxonomy" id="43354"/>
    <lineage>
        <taxon>Bacteria</taxon>
        <taxon>Bacillati</taxon>
        <taxon>Actinomycetota</taxon>
        <taxon>Actinomycetes</taxon>
        <taxon>Pseudonocardiales</taxon>
        <taxon>Pseudonocardiaceae</taxon>
        <taxon>Prauserella</taxon>
    </lineage>
</organism>
<evidence type="ECO:0000313" key="11">
    <source>
        <dbReference type="Proteomes" id="UP000317303"/>
    </source>
</evidence>
<dbReference type="InterPro" id="IPR050707">
    <property type="entry name" value="HTH_MetabolicPath_Reg"/>
</dbReference>
<dbReference type="EMBL" id="VLJV01000001">
    <property type="protein sequence ID" value="TWH21169.1"/>
    <property type="molecule type" value="Genomic_DNA"/>
</dbReference>
<dbReference type="Pfam" id="PF09339">
    <property type="entry name" value="HTH_IclR"/>
    <property type="match status" value="1"/>
</dbReference>
<evidence type="ECO:0000256" key="4">
    <source>
        <dbReference type="ARBA" id="ARBA00023163"/>
    </source>
</evidence>
<dbReference type="GO" id="GO:0006071">
    <property type="term" value="P:glycerol metabolic process"/>
    <property type="evidence" value="ECO:0007669"/>
    <property type="project" value="UniProtKB-KW"/>
</dbReference>
<dbReference type="Proteomes" id="UP000317303">
    <property type="component" value="Unassembled WGS sequence"/>
</dbReference>
<dbReference type="InterPro" id="IPR036390">
    <property type="entry name" value="WH_DNA-bd_sf"/>
</dbReference>
<dbReference type="InterPro" id="IPR036388">
    <property type="entry name" value="WH-like_DNA-bd_sf"/>
</dbReference>
<feature type="compositionally biased region" description="Basic and acidic residues" evidence="7">
    <location>
        <begin position="1"/>
        <end position="29"/>
    </location>
</feature>
<dbReference type="PROSITE" id="PS51077">
    <property type="entry name" value="HTH_ICLR"/>
    <property type="match status" value="1"/>
</dbReference>
<keyword evidence="2" id="KW-0805">Transcription regulation</keyword>
<dbReference type="AlphaFoldDB" id="A0A660CHX6"/>
<dbReference type="GO" id="GO:0003677">
    <property type="term" value="F:DNA binding"/>
    <property type="evidence" value="ECO:0007669"/>
    <property type="project" value="UniProtKB-KW"/>
</dbReference>
<evidence type="ECO:0000256" key="2">
    <source>
        <dbReference type="ARBA" id="ARBA00023015"/>
    </source>
</evidence>